<sequence length="302" mass="33457">MVGGTNVKNVTVINKPNRFRVTDALIMLVIGLILLVCLMPFLHIIAMSLSSKHAILSDLVTLFPRELDFNAYVIVFKDARMLWSMGLTIVLTVTFTVVSMIMSICAAYPLTKERLKGRKVFMLLIVFTMFFSGGLIPEYLLVKQLGMLDSLTSLIVPGMISAFNLIILRTFFASVPASLEESAYLDGSSHIGTLIRIILPLSMPAIATLSLFYAVSRWNGFMDALFYITKPELYPIQLKLYQVVMNSMVTDLTAQEGASQIESVPESIKAASIMFATAPILIVYPWLQRYFVSGVMIGAVKG</sequence>
<evidence type="ECO:0000313" key="9">
    <source>
        <dbReference type="EMBL" id="NOU62852.1"/>
    </source>
</evidence>
<dbReference type="InterPro" id="IPR035906">
    <property type="entry name" value="MetI-like_sf"/>
</dbReference>
<keyword evidence="4 7" id="KW-0812">Transmembrane</keyword>
<protein>
    <submittedName>
        <fullName evidence="9">ABC transporter permease subunit</fullName>
    </submittedName>
</protein>
<feature type="transmembrane region" description="Helical" evidence="7">
    <location>
        <begin position="154"/>
        <end position="172"/>
    </location>
</feature>
<dbReference type="Gene3D" id="1.10.3720.10">
    <property type="entry name" value="MetI-like"/>
    <property type="match status" value="1"/>
</dbReference>
<evidence type="ECO:0000259" key="8">
    <source>
        <dbReference type="PROSITE" id="PS50928"/>
    </source>
</evidence>
<feature type="transmembrane region" description="Helical" evidence="7">
    <location>
        <begin position="268"/>
        <end position="287"/>
    </location>
</feature>
<feature type="transmembrane region" description="Helical" evidence="7">
    <location>
        <begin position="193"/>
        <end position="215"/>
    </location>
</feature>
<dbReference type="PROSITE" id="PS50928">
    <property type="entry name" value="ABC_TM1"/>
    <property type="match status" value="1"/>
</dbReference>
<accession>A0ABX1X3L0</accession>
<organism evidence="9 10">
    <name type="scientific">Paenibacillus plantarum</name>
    <dbReference type="NCBI Taxonomy" id="2654975"/>
    <lineage>
        <taxon>Bacteria</taxon>
        <taxon>Bacillati</taxon>
        <taxon>Bacillota</taxon>
        <taxon>Bacilli</taxon>
        <taxon>Bacillales</taxon>
        <taxon>Paenibacillaceae</taxon>
        <taxon>Paenibacillus</taxon>
    </lineage>
</organism>
<dbReference type="Pfam" id="PF00528">
    <property type="entry name" value="BPD_transp_1"/>
    <property type="match status" value="1"/>
</dbReference>
<reference evidence="9 10" key="1">
    <citation type="submission" date="2019-10" db="EMBL/GenBank/DDBJ databases">
        <title>Description of Paenibacillus humi sp. nov.</title>
        <authorList>
            <person name="Carlier A."/>
            <person name="Qi S."/>
        </authorList>
    </citation>
    <scope>NUCLEOTIDE SEQUENCE [LARGE SCALE GENOMIC DNA]</scope>
    <source>
        <strain evidence="9 10">LMG 31461</strain>
    </source>
</reference>
<comment type="subcellular location">
    <subcellularLocation>
        <location evidence="1 7">Cell membrane</location>
        <topology evidence="1 7">Multi-pass membrane protein</topology>
    </subcellularLocation>
</comment>
<feature type="domain" description="ABC transmembrane type-1" evidence="8">
    <location>
        <begin position="85"/>
        <end position="286"/>
    </location>
</feature>
<feature type="transmembrane region" description="Helical" evidence="7">
    <location>
        <begin position="82"/>
        <end position="108"/>
    </location>
</feature>
<keyword evidence="2 7" id="KW-0813">Transport</keyword>
<dbReference type="SUPFAM" id="SSF161098">
    <property type="entry name" value="MetI-like"/>
    <property type="match status" value="1"/>
</dbReference>
<evidence type="ECO:0000256" key="4">
    <source>
        <dbReference type="ARBA" id="ARBA00022692"/>
    </source>
</evidence>
<gene>
    <name evidence="9" type="ORF">GC096_02165</name>
</gene>
<dbReference type="CDD" id="cd06261">
    <property type="entry name" value="TM_PBP2"/>
    <property type="match status" value="1"/>
</dbReference>
<dbReference type="Proteomes" id="UP000653578">
    <property type="component" value="Unassembled WGS sequence"/>
</dbReference>
<feature type="transmembrane region" description="Helical" evidence="7">
    <location>
        <begin position="120"/>
        <end position="142"/>
    </location>
</feature>
<proteinExistence type="inferred from homology"/>
<evidence type="ECO:0000256" key="1">
    <source>
        <dbReference type="ARBA" id="ARBA00004651"/>
    </source>
</evidence>
<evidence type="ECO:0000256" key="3">
    <source>
        <dbReference type="ARBA" id="ARBA00022475"/>
    </source>
</evidence>
<dbReference type="PANTHER" id="PTHR43744">
    <property type="entry name" value="ABC TRANSPORTER PERMEASE PROTEIN MG189-RELATED-RELATED"/>
    <property type="match status" value="1"/>
</dbReference>
<keyword evidence="10" id="KW-1185">Reference proteome</keyword>
<dbReference type="InterPro" id="IPR000515">
    <property type="entry name" value="MetI-like"/>
</dbReference>
<keyword evidence="5 7" id="KW-1133">Transmembrane helix</keyword>
<name>A0ABX1X3L0_9BACL</name>
<feature type="transmembrane region" description="Helical" evidence="7">
    <location>
        <begin position="24"/>
        <end position="46"/>
    </location>
</feature>
<comment type="similarity">
    <text evidence="7">Belongs to the binding-protein-dependent transport system permease family.</text>
</comment>
<dbReference type="EMBL" id="WHNY01000005">
    <property type="protein sequence ID" value="NOU62852.1"/>
    <property type="molecule type" value="Genomic_DNA"/>
</dbReference>
<evidence type="ECO:0000256" key="2">
    <source>
        <dbReference type="ARBA" id="ARBA00022448"/>
    </source>
</evidence>
<evidence type="ECO:0000313" key="10">
    <source>
        <dbReference type="Proteomes" id="UP000653578"/>
    </source>
</evidence>
<comment type="caution">
    <text evidence="9">The sequence shown here is derived from an EMBL/GenBank/DDBJ whole genome shotgun (WGS) entry which is preliminary data.</text>
</comment>
<keyword evidence="6 7" id="KW-0472">Membrane</keyword>
<evidence type="ECO:0000256" key="5">
    <source>
        <dbReference type="ARBA" id="ARBA00022989"/>
    </source>
</evidence>
<keyword evidence="3" id="KW-1003">Cell membrane</keyword>
<evidence type="ECO:0000256" key="6">
    <source>
        <dbReference type="ARBA" id="ARBA00023136"/>
    </source>
</evidence>
<evidence type="ECO:0000256" key="7">
    <source>
        <dbReference type="RuleBase" id="RU363032"/>
    </source>
</evidence>
<dbReference type="PANTHER" id="PTHR43744:SF9">
    <property type="entry name" value="POLYGALACTURONAN_RHAMNOGALACTURONAN TRANSPORT SYSTEM PERMEASE PROTEIN YTCP"/>
    <property type="match status" value="1"/>
</dbReference>